<sequence length="116" mass="12934">MSVGAVPAAAMTFAALGDPVRLAIVDKLSEGEATVGQLAALFPITFQAVSQQIRKLEQAGIVTRNRDGRHQRVRLEVAPLGEAAHWMEARRQRLEQRYQRLDAVLEELLEQERTTD</sequence>
<dbReference type="PROSITE" id="PS50987">
    <property type="entry name" value="HTH_ARSR_2"/>
    <property type="match status" value="1"/>
</dbReference>
<dbReference type="AlphaFoldDB" id="A0A7W3IVD7"/>
<dbReference type="NCBIfam" id="NF033788">
    <property type="entry name" value="HTH_metalloreg"/>
    <property type="match status" value="1"/>
</dbReference>
<gene>
    <name evidence="2" type="ORF">FHX74_003590</name>
</gene>
<dbReference type="Proteomes" id="UP000523079">
    <property type="component" value="Unassembled WGS sequence"/>
</dbReference>
<dbReference type="InterPro" id="IPR036390">
    <property type="entry name" value="WH_DNA-bd_sf"/>
</dbReference>
<comment type="caution">
    <text evidence="2">The sequence shown here is derived from an EMBL/GenBank/DDBJ whole genome shotgun (WGS) entry which is preliminary data.</text>
</comment>
<dbReference type="SMART" id="SM00418">
    <property type="entry name" value="HTH_ARSR"/>
    <property type="match status" value="1"/>
</dbReference>
<dbReference type="PANTHER" id="PTHR38600">
    <property type="entry name" value="TRANSCRIPTIONAL REGULATORY PROTEIN"/>
    <property type="match status" value="1"/>
</dbReference>
<dbReference type="EMBL" id="JACGWT010000006">
    <property type="protein sequence ID" value="MBA8795949.1"/>
    <property type="molecule type" value="Genomic_DNA"/>
</dbReference>
<dbReference type="InterPro" id="IPR036388">
    <property type="entry name" value="WH-like_DNA-bd_sf"/>
</dbReference>
<proteinExistence type="predicted"/>
<protein>
    <submittedName>
        <fullName evidence="2">DNA-binding transcriptional ArsR family regulator</fullName>
    </submittedName>
</protein>
<evidence type="ECO:0000313" key="2">
    <source>
        <dbReference type="EMBL" id="MBA8795949.1"/>
    </source>
</evidence>
<keyword evidence="2" id="KW-0238">DNA-binding</keyword>
<organism evidence="2 3">
    <name type="scientific">Microlunatus kandeliicorticis</name>
    <dbReference type="NCBI Taxonomy" id="1759536"/>
    <lineage>
        <taxon>Bacteria</taxon>
        <taxon>Bacillati</taxon>
        <taxon>Actinomycetota</taxon>
        <taxon>Actinomycetes</taxon>
        <taxon>Propionibacteriales</taxon>
        <taxon>Propionibacteriaceae</taxon>
        <taxon>Microlunatus</taxon>
    </lineage>
</organism>
<reference evidence="2 3" key="1">
    <citation type="submission" date="2020-07" db="EMBL/GenBank/DDBJ databases">
        <title>Sequencing the genomes of 1000 actinobacteria strains.</title>
        <authorList>
            <person name="Klenk H.-P."/>
        </authorList>
    </citation>
    <scope>NUCLEOTIDE SEQUENCE [LARGE SCALE GENOMIC DNA]</scope>
    <source>
        <strain evidence="2 3">DSM 100723</strain>
    </source>
</reference>
<dbReference type="InterPro" id="IPR011991">
    <property type="entry name" value="ArsR-like_HTH"/>
</dbReference>
<dbReference type="SUPFAM" id="SSF46785">
    <property type="entry name" value="Winged helix' DNA-binding domain"/>
    <property type="match status" value="1"/>
</dbReference>
<name>A0A7W3IVD7_9ACTN</name>
<evidence type="ECO:0000259" key="1">
    <source>
        <dbReference type="PROSITE" id="PS50987"/>
    </source>
</evidence>
<accession>A0A7W3IVD7</accession>
<dbReference type="RefSeq" id="WP_182561546.1">
    <property type="nucleotide sequence ID" value="NZ_JACGWT010000006.1"/>
</dbReference>
<evidence type="ECO:0000313" key="3">
    <source>
        <dbReference type="Proteomes" id="UP000523079"/>
    </source>
</evidence>
<dbReference type="InterPro" id="IPR001845">
    <property type="entry name" value="HTH_ArsR_DNA-bd_dom"/>
</dbReference>
<dbReference type="GO" id="GO:0003677">
    <property type="term" value="F:DNA binding"/>
    <property type="evidence" value="ECO:0007669"/>
    <property type="project" value="UniProtKB-KW"/>
</dbReference>
<dbReference type="Pfam" id="PF12840">
    <property type="entry name" value="HTH_20"/>
    <property type="match status" value="1"/>
</dbReference>
<dbReference type="PANTHER" id="PTHR38600:SF2">
    <property type="entry name" value="SLL0088 PROTEIN"/>
    <property type="match status" value="1"/>
</dbReference>
<keyword evidence="3" id="KW-1185">Reference proteome</keyword>
<dbReference type="Gene3D" id="1.10.10.10">
    <property type="entry name" value="Winged helix-like DNA-binding domain superfamily/Winged helix DNA-binding domain"/>
    <property type="match status" value="1"/>
</dbReference>
<dbReference type="CDD" id="cd00090">
    <property type="entry name" value="HTH_ARSR"/>
    <property type="match status" value="1"/>
</dbReference>
<dbReference type="PRINTS" id="PR00778">
    <property type="entry name" value="HTHARSR"/>
</dbReference>
<feature type="domain" description="HTH arsR-type" evidence="1">
    <location>
        <begin position="1"/>
        <end position="101"/>
    </location>
</feature>
<dbReference type="GO" id="GO:0003700">
    <property type="term" value="F:DNA-binding transcription factor activity"/>
    <property type="evidence" value="ECO:0007669"/>
    <property type="project" value="InterPro"/>
</dbReference>